<accession>A0ABN8JZA7</accession>
<evidence type="ECO:0000313" key="2">
    <source>
        <dbReference type="Proteomes" id="UP001153050"/>
    </source>
</evidence>
<name>A0ABN8JZA7_9HYPH</name>
<proteinExistence type="predicted"/>
<organism evidence="1 2">
    <name type="scientific">Mesorhizobium escarrei</name>
    <dbReference type="NCBI Taxonomy" id="666018"/>
    <lineage>
        <taxon>Bacteria</taxon>
        <taxon>Pseudomonadati</taxon>
        <taxon>Pseudomonadota</taxon>
        <taxon>Alphaproteobacteria</taxon>
        <taxon>Hyphomicrobiales</taxon>
        <taxon>Phyllobacteriaceae</taxon>
        <taxon>Mesorhizobium</taxon>
    </lineage>
</organism>
<protein>
    <recommendedName>
        <fullName evidence="3">Transposase</fullName>
    </recommendedName>
</protein>
<reference evidence="1 2" key="1">
    <citation type="submission" date="2022-03" db="EMBL/GenBank/DDBJ databases">
        <authorList>
            <person name="Brunel B."/>
        </authorList>
    </citation>
    <scope>NUCLEOTIDE SEQUENCE [LARGE SCALE GENOMIC DNA]</scope>
    <source>
        <strain evidence="1">STM5069sample</strain>
    </source>
</reference>
<keyword evidence="2" id="KW-1185">Reference proteome</keyword>
<comment type="caution">
    <text evidence="1">The sequence shown here is derived from an EMBL/GenBank/DDBJ whole genome shotgun (WGS) entry which is preliminary data.</text>
</comment>
<dbReference type="EMBL" id="CAKXZT010000126">
    <property type="protein sequence ID" value="CAH2402363.1"/>
    <property type="molecule type" value="Genomic_DNA"/>
</dbReference>
<dbReference type="Proteomes" id="UP001153050">
    <property type="component" value="Unassembled WGS sequence"/>
</dbReference>
<evidence type="ECO:0008006" key="3">
    <source>
        <dbReference type="Google" id="ProtNLM"/>
    </source>
</evidence>
<evidence type="ECO:0000313" key="1">
    <source>
        <dbReference type="EMBL" id="CAH2402363.1"/>
    </source>
</evidence>
<gene>
    <name evidence="1" type="ORF">MES5069_310099</name>
</gene>
<sequence length="94" mass="10575">MKMRRERLSISRLQTLKTLGAMYARFVTRLQRGFKLSASELARREPLAGWLQAESYGGLRVCHAASLEKMLLTGRRQTGDLVITARAEAVVGLR</sequence>